<feature type="domain" description="HpcH/HpaI aldolase/citrate lyase" evidence="2">
    <location>
        <begin position="23"/>
        <end position="111"/>
    </location>
</feature>
<dbReference type="PANTHER" id="PTHR33709">
    <property type="entry name" value="OSJNBA0035M09.9 PROTEIN"/>
    <property type="match status" value="1"/>
</dbReference>
<accession>A0A8B8ZKZ6</accession>
<dbReference type="Proteomes" id="UP000228380">
    <property type="component" value="Unplaced"/>
</dbReference>
<dbReference type="OrthoDB" id="1621678at2759"/>
<organism evidence="3 4">
    <name type="scientific">Phoenix dactylifera</name>
    <name type="common">Date palm</name>
    <dbReference type="NCBI Taxonomy" id="42345"/>
    <lineage>
        <taxon>Eukaryota</taxon>
        <taxon>Viridiplantae</taxon>
        <taxon>Streptophyta</taxon>
        <taxon>Embryophyta</taxon>
        <taxon>Tracheophyta</taxon>
        <taxon>Spermatophyta</taxon>
        <taxon>Magnoliopsida</taxon>
        <taxon>Liliopsida</taxon>
        <taxon>Arecaceae</taxon>
        <taxon>Coryphoideae</taxon>
        <taxon>Phoeniceae</taxon>
        <taxon>Phoenix</taxon>
    </lineage>
</organism>
<dbReference type="Gene3D" id="3.20.20.60">
    <property type="entry name" value="Phosphoenolpyruvate-binding domains"/>
    <property type="match status" value="1"/>
</dbReference>
<evidence type="ECO:0000313" key="3">
    <source>
        <dbReference type="Proteomes" id="UP000228380"/>
    </source>
</evidence>
<evidence type="ECO:0000313" key="4">
    <source>
        <dbReference type="RefSeq" id="XP_038974861.1"/>
    </source>
</evidence>
<reference evidence="4" key="1">
    <citation type="submission" date="2025-08" db="UniProtKB">
        <authorList>
            <consortium name="RefSeq"/>
        </authorList>
    </citation>
    <scope>IDENTIFICATION</scope>
    <source>
        <tissue evidence="4">Young leaves</tissue>
    </source>
</reference>
<dbReference type="Pfam" id="PF03328">
    <property type="entry name" value="HpcH_HpaI"/>
    <property type="match status" value="1"/>
</dbReference>
<dbReference type="InterPro" id="IPR005000">
    <property type="entry name" value="Aldolase/citrate-lyase_domain"/>
</dbReference>
<gene>
    <name evidence="4" type="primary">LOC103723203</name>
</gene>
<dbReference type="GeneID" id="103723203"/>
<dbReference type="PANTHER" id="PTHR33709:SF4">
    <property type="entry name" value="OS08G0230200 PROTEIN"/>
    <property type="match status" value="1"/>
</dbReference>
<dbReference type="AlphaFoldDB" id="A0A8B8ZKZ6"/>
<evidence type="ECO:0000256" key="1">
    <source>
        <dbReference type="ARBA" id="ARBA00022723"/>
    </source>
</evidence>
<dbReference type="GO" id="GO:0003824">
    <property type="term" value="F:catalytic activity"/>
    <property type="evidence" value="ECO:0007669"/>
    <property type="project" value="InterPro"/>
</dbReference>
<evidence type="ECO:0000259" key="2">
    <source>
        <dbReference type="Pfam" id="PF03328"/>
    </source>
</evidence>
<dbReference type="InterPro" id="IPR040339">
    <property type="entry name" value="At1g16860-like"/>
</dbReference>
<dbReference type="InterPro" id="IPR040442">
    <property type="entry name" value="Pyrv_kinase-like_dom_sf"/>
</dbReference>
<proteinExistence type="predicted"/>
<dbReference type="InterPro" id="IPR015813">
    <property type="entry name" value="Pyrv/PenolPyrv_kinase-like_dom"/>
</dbReference>
<dbReference type="GO" id="GO:0046872">
    <property type="term" value="F:metal ion binding"/>
    <property type="evidence" value="ECO:0007669"/>
    <property type="project" value="UniProtKB-KW"/>
</dbReference>
<keyword evidence="1" id="KW-0479">Metal-binding</keyword>
<dbReference type="KEGG" id="pda:103723203"/>
<name>A0A8B8ZKZ6_PHODC</name>
<dbReference type="RefSeq" id="XP_038974861.1">
    <property type="nucleotide sequence ID" value="XM_039118933.1"/>
</dbReference>
<sequence>MATRGDRTPAIRPLGPHVPHDRVPRRAKLAVSFCRFPPRGVRGFADTVVRASAYGIDDGYLARVDEELLVMCQVGMAAGLAEIEVIAGIEGVDVVQMEPLDLSASMGHLWDLRDAMKEAERKLGRNRFHPGATFLHDPCSCNQQTYCSIFCLLGSRGAFNLIRWIPALFIWNTCCGRKAIIEFKITRVVACTSASLVSSFQKVPRCVCTSASLYEYRGWHSRAANPQHRCFSWGLRSVERHVVEFQITDPYSGLRVLVMTGNNSEVTQLVDDSIVVDIERNDQDLPPDLIRWLEERNISRDDRVMRMKEGCIKEGTASKPVFTGFQWTKFILPARLEGIPFRYEDTKKSNVVVV</sequence>
<protein>
    <submittedName>
        <fullName evidence="4">Uncharacterized membrane protein At1g16860-like</fullName>
    </submittedName>
</protein>
<keyword evidence="3" id="KW-1185">Reference proteome</keyword>
<dbReference type="SUPFAM" id="SSF51621">
    <property type="entry name" value="Phosphoenolpyruvate/pyruvate domain"/>
    <property type="match status" value="1"/>
</dbReference>